<name>J9URE6_BRAPL</name>
<gene>
    <name evidence="1" type="ORF">B2904_orf216</name>
</gene>
<organism evidence="1 2">
    <name type="scientific">Brachyspira pilosicoli B2904</name>
    <dbReference type="NCBI Taxonomy" id="1133568"/>
    <lineage>
        <taxon>Bacteria</taxon>
        <taxon>Pseudomonadati</taxon>
        <taxon>Spirochaetota</taxon>
        <taxon>Spirochaetia</taxon>
        <taxon>Brachyspirales</taxon>
        <taxon>Brachyspiraceae</taxon>
        <taxon>Brachyspira</taxon>
    </lineage>
</organism>
<evidence type="ECO:0000313" key="2">
    <source>
        <dbReference type="Proteomes" id="UP000007346"/>
    </source>
</evidence>
<accession>J9URE6</accession>
<dbReference type="EMBL" id="CP003490">
    <property type="protein sequence ID" value="AFR69573.1"/>
    <property type="molecule type" value="Genomic_DNA"/>
</dbReference>
<dbReference type="Proteomes" id="UP000007346">
    <property type="component" value="Chromosome"/>
</dbReference>
<dbReference type="HOGENOM" id="CLU_3363683_0_0_12"/>
<evidence type="ECO:0000313" key="1">
    <source>
        <dbReference type="EMBL" id="AFR69573.1"/>
    </source>
</evidence>
<reference evidence="1 2" key="1">
    <citation type="journal article" date="2012" name="BMC Genomics">
        <title>Comparative genomics of Brachyspira pilosicoli strains: genome rearrangements, reductions and correlation of genetic compliment with phenotypic diversity.</title>
        <authorList>
            <person name="Mappley L.J."/>
            <person name="Black M.L."/>
            <person name="Abuoun M."/>
            <person name="Darby A.C."/>
            <person name="Woodward M.J."/>
            <person name="Parkhill J."/>
            <person name="Turner A.K."/>
            <person name="Bellgard M.I."/>
            <person name="La T."/>
            <person name="Phillips N.D."/>
            <person name="La Ragione R.M."/>
            <person name="Hampson D.J."/>
        </authorList>
    </citation>
    <scope>NUCLEOTIDE SEQUENCE [LARGE SCALE GENOMIC DNA]</scope>
    <source>
        <strain evidence="1">B2904</strain>
    </source>
</reference>
<proteinExistence type="predicted"/>
<sequence>MKVYKYIAVINIITLSFFDIAYTEEEDKKIKFYLE</sequence>
<dbReference type="AlphaFoldDB" id="J9URE6"/>
<dbReference type="KEGG" id="bpj:B2904_orf216"/>
<protein>
    <submittedName>
        <fullName evidence="1">Uncharacterized protein</fullName>
    </submittedName>
</protein>